<organism evidence="8 9">
    <name type="scientific">Acyrthosiphon pisum</name>
    <name type="common">Pea aphid</name>
    <dbReference type="NCBI Taxonomy" id="7029"/>
    <lineage>
        <taxon>Eukaryota</taxon>
        <taxon>Metazoa</taxon>
        <taxon>Ecdysozoa</taxon>
        <taxon>Arthropoda</taxon>
        <taxon>Hexapoda</taxon>
        <taxon>Insecta</taxon>
        <taxon>Pterygota</taxon>
        <taxon>Neoptera</taxon>
        <taxon>Paraneoptera</taxon>
        <taxon>Hemiptera</taxon>
        <taxon>Sternorrhyncha</taxon>
        <taxon>Aphidomorpha</taxon>
        <taxon>Aphidoidea</taxon>
        <taxon>Aphididae</taxon>
        <taxon>Macrosiphini</taxon>
        <taxon>Acyrthosiphon</taxon>
    </lineage>
</organism>
<feature type="compositionally biased region" description="Low complexity" evidence="6">
    <location>
        <begin position="396"/>
        <end position="405"/>
    </location>
</feature>
<dbReference type="Proteomes" id="UP000007819">
    <property type="component" value="Chromosome A2"/>
</dbReference>
<evidence type="ECO:0000256" key="5">
    <source>
        <dbReference type="ARBA" id="ARBA00023242"/>
    </source>
</evidence>
<feature type="region of interest" description="Disordered" evidence="6">
    <location>
        <begin position="112"/>
        <end position="145"/>
    </location>
</feature>
<dbReference type="OrthoDB" id="7458135at2759"/>
<keyword evidence="4" id="KW-0804">Transcription</keyword>
<dbReference type="Pfam" id="PF03131">
    <property type="entry name" value="bZIP_Maf"/>
    <property type="match status" value="1"/>
</dbReference>
<evidence type="ECO:0000313" key="8">
    <source>
        <dbReference type="EnsemblMetazoa" id="XP_016658463.1"/>
    </source>
</evidence>
<dbReference type="FunFam" id="1.10.880.10:FF:000004">
    <property type="entry name" value="Nuclear factor, erythroid 2"/>
    <property type="match status" value="1"/>
</dbReference>
<feature type="region of interest" description="Disordered" evidence="6">
    <location>
        <begin position="233"/>
        <end position="317"/>
    </location>
</feature>
<feature type="compositionally biased region" description="Basic residues" evidence="6">
    <location>
        <begin position="415"/>
        <end position="430"/>
    </location>
</feature>
<feature type="compositionally biased region" description="Polar residues" evidence="6">
    <location>
        <begin position="615"/>
        <end position="629"/>
    </location>
</feature>
<dbReference type="PROSITE" id="PS51257">
    <property type="entry name" value="PROKAR_LIPOPROTEIN"/>
    <property type="match status" value="1"/>
</dbReference>
<evidence type="ECO:0000256" key="2">
    <source>
        <dbReference type="ARBA" id="ARBA00023125"/>
    </source>
</evidence>
<proteinExistence type="predicted"/>
<reference evidence="9" key="1">
    <citation type="submission" date="2010-06" db="EMBL/GenBank/DDBJ databases">
        <authorList>
            <person name="Jiang H."/>
            <person name="Abraham K."/>
            <person name="Ali S."/>
            <person name="Alsbrooks S.L."/>
            <person name="Anim B.N."/>
            <person name="Anosike U.S."/>
            <person name="Attaway T."/>
            <person name="Bandaranaike D.P."/>
            <person name="Battles P.K."/>
            <person name="Bell S.N."/>
            <person name="Bell A.V."/>
            <person name="Beltran B."/>
            <person name="Bickham C."/>
            <person name="Bustamante Y."/>
            <person name="Caleb T."/>
            <person name="Canada A."/>
            <person name="Cardenas V."/>
            <person name="Carter K."/>
            <person name="Chacko J."/>
            <person name="Chandrabose M.N."/>
            <person name="Chavez D."/>
            <person name="Chavez A."/>
            <person name="Chen L."/>
            <person name="Chu H.-S."/>
            <person name="Claassen K.J."/>
            <person name="Cockrell R."/>
            <person name="Collins M."/>
            <person name="Cooper J.A."/>
            <person name="Cree A."/>
            <person name="Curry S.M."/>
            <person name="Da Y."/>
            <person name="Dao M.D."/>
            <person name="Das B."/>
            <person name="Davila M.-L."/>
            <person name="Davy-Carroll L."/>
            <person name="Denson S."/>
            <person name="Dinh H."/>
            <person name="Ebong V.E."/>
            <person name="Edwards J.R."/>
            <person name="Egan A."/>
            <person name="El-Daye J."/>
            <person name="Escobedo L."/>
            <person name="Fernandez S."/>
            <person name="Fernando P.R."/>
            <person name="Flagg N."/>
            <person name="Forbes L.D."/>
            <person name="Fowler R.G."/>
            <person name="Fu Q."/>
            <person name="Gabisi R.A."/>
            <person name="Ganer J."/>
            <person name="Garbino Pronczuk A."/>
            <person name="Garcia R.M."/>
            <person name="Garner T."/>
            <person name="Garrett T.E."/>
            <person name="Gonzalez D.A."/>
            <person name="Hamid H."/>
            <person name="Hawkins E.S."/>
            <person name="Hirani K."/>
            <person name="Hogues M.E."/>
            <person name="Hollins B."/>
            <person name="Hsiao C.-H."/>
            <person name="Jabil R."/>
            <person name="James M.L."/>
            <person name="Jhangiani S.N."/>
            <person name="Johnson B."/>
            <person name="Johnson Q."/>
            <person name="Joshi V."/>
            <person name="Kalu J.B."/>
            <person name="Kam C."/>
            <person name="Kashfia A."/>
            <person name="Keebler J."/>
            <person name="Kisamo H."/>
            <person name="Kovar C.L."/>
            <person name="Lago L.A."/>
            <person name="Lai C.-Y."/>
            <person name="Laidlaw J."/>
            <person name="Lara F."/>
            <person name="Le T.-K."/>
            <person name="Lee S.L."/>
            <person name="Legall F.H."/>
            <person name="Lemon S.J."/>
            <person name="Lewis L.R."/>
            <person name="Li B."/>
            <person name="Liu Y."/>
            <person name="Liu Y.-S."/>
            <person name="Lopez J."/>
            <person name="Lozado R.J."/>
            <person name="Lu J."/>
            <person name="Madu R.C."/>
            <person name="Maheshwari M."/>
            <person name="Maheshwari R."/>
            <person name="Malloy K."/>
            <person name="Martinez E."/>
            <person name="Mathew T."/>
            <person name="Mercado I.C."/>
            <person name="Mercado C."/>
            <person name="Meyer B."/>
            <person name="Montgomery K."/>
            <person name="Morgan M.B."/>
            <person name="Munidasa M."/>
            <person name="Nazareth L.V."/>
            <person name="Nelson J."/>
            <person name="Ng B.M."/>
            <person name="Nguyen N.B."/>
            <person name="Nguyen P.Q."/>
            <person name="Nguyen T."/>
            <person name="Obregon M."/>
            <person name="Okwuonu G.O."/>
            <person name="Onwere C.G."/>
            <person name="Orozco G."/>
            <person name="Parra A."/>
            <person name="Patel S."/>
            <person name="Patil S."/>
            <person name="Perez A."/>
            <person name="Perez Y."/>
            <person name="Pham C."/>
            <person name="Primus E.L."/>
            <person name="Pu L.-L."/>
            <person name="Puazo M."/>
            <person name="Qin X."/>
            <person name="Quiroz J.B."/>
            <person name="Reese J."/>
            <person name="Richards S."/>
            <person name="Rives C.M."/>
            <person name="Robberts R."/>
            <person name="Ruiz S.J."/>
            <person name="Ruiz M.J."/>
            <person name="Santibanez J."/>
            <person name="Schneider B.W."/>
            <person name="Sisson I."/>
            <person name="Smith M."/>
            <person name="Sodergren E."/>
            <person name="Song X.-Z."/>
            <person name="Song B.B."/>
            <person name="Summersgill H."/>
            <person name="Thelus R."/>
            <person name="Thornton R.D."/>
            <person name="Trejos Z.Y."/>
            <person name="Usmani K."/>
            <person name="Vattathil S."/>
            <person name="Villasana D."/>
            <person name="Walker D.L."/>
            <person name="Wang S."/>
            <person name="Wang K."/>
            <person name="White C.S."/>
            <person name="Williams A.C."/>
            <person name="Williamson J."/>
            <person name="Wilson K."/>
            <person name="Woghiren I.O."/>
            <person name="Woodworth J.R."/>
            <person name="Worley K.C."/>
            <person name="Wright R.A."/>
            <person name="Wu W."/>
            <person name="Young L."/>
            <person name="Zhang L."/>
            <person name="Zhang J."/>
            <person name="Zhu Y."/>
            <person name="Muzny D.M."/>
            <person name="Weinstock G."/>
            <person name="Gibbs R.A."/>
        </authorList>
    </citation>
    <scope>NUCLEOTIDE SEQUENCE [LARGE SCALE GENOMIC DNA]</scope>
    <source>
        <strain evidence="9">LSR1</strain>
    </source>
</reference>
<evidence type="ECO:0000313" key="9">
    <source>
        <dbReference type="Proteomes" id="UP000007819"/>
    </source>
</evidence>
<keyword evidence="2" id="KW-0238">DNA-binding</keyword>
<evidence type="ECO:0000259" key="7">
    <source>
        <dbReference type="PROSITE" id="PS50217"/>
    </source>
</evidence>
<dbReference type="PROSITE" id="PS00036">
    <property type="entry name" value="BZIP_BASIC"/>
    <property type="match status" value="1"/>
</dbReference>
<dbReference type="AlphaFoldDB" id="A0A8R2H420"/>
<dbReference type="SUPFAM" id="SSF47454">
    <property type="entry name" value="A DNA-binding domain in eukaryotic transcription factors"/>
    <property type="match status" value="1"/>
</dbReference>
<feature type="compositionally biased region" description="Polar residues" evidence="6">
    <location>
        <begin position="435"/>
        <end position="444"/>
    </location>
</feature>
<protein>
    <recommendedName>
        <fullName evidence="7">BZIP domain-containing protein</fullName>
    </recommendedName>
</protein>
<evidence type="ECO:0000256" key="3">
    <source>
        <dbReference type="ARBA" id="ARBA00023159"/>
    </source>
</evidence>
<feature type="compositionally biased region" description="Pro residues" evidence="6">
    <location>
        <begin position="447"/>
        <end position="457"/>
    </location>
</feature>
<accession>A0A8R2H420</accession>
<feature type="region of interest" description="Disordered" evidence="6">
    <location>
        <begin position="592"/>
        <end position="638"/>
    </location>
</feature>
<dbReference type="InterPro" id="IPR047167">
    <property type="entry name" value="NFE2-like"/>
</dbReference>
<keyword evidence="9" id="KW-1185">Reference proteome</keyword>
<dbReference type="InterPro" id="IPR004826">
    <property type="entry name" value="bZIP_Maf"/>
</dbReference>
<feature type="compositionally biased region" description="Low complexity" evidence="6">
    <location>
        <begin position="601"/>
        <end position="610"/>
    </location>
</feature>
<dbReference type="RefSeq" id="XP_016658463.1">
    <property type="nucleotide sequence ID" value="XM_016802974.1"/>
</dbReference>
<feature type="domain" description="BZIP" evidence="7">
    <location>
        <begin position="814"/>
        <end position="877"/>
    </location>
</feature>
<keyword evidence="1" id="KW-0805">Transcription regulation</keyword>
<feature type="region of interest" description="Disordered" evidence="6">
    <location>
        <begin position="391"/>
        <end position="487"/>
    </location>
</feature>
<feature type="compositionally biased region" description="Polar residues" evidence="6">
    <location>
        <begin position="182"/>
        <end position="199"/>
    </location>
</feature>
<feature type="region of interest" description="Disordered" evidence="6">
    <location>
        <begin position="888"/>
        <end position="931"/>
    </location>
</feature>
<dbReference type="GO" id="GO:0005634">
    <property type="term" value="C:nucleus"/>
    <property type="evidence" value="ECO:0007669"/>
    <property type="project" value="TreeGrafter"/>
</dbReference>
<dbReference type="InterPro" id="IPR008917">
    <property type="entry name" value="TF_DNA-bd_sf"/>
</dbReference>
<reference evidence="8" key="2">
    <citation type="submission" date="2022-06" db="UniProtKB">
        <authorList>
            <consortium name="EnsemblMetazoa"/>
        </authorList>
    </citation>
    <scope>IDENTIFICATION</scope>
</reference>
<dbReference type="GO" id="GO:0000981">
    <property type="term" value="F:DNA-binding transcription factor activity, RNA polymerase II-specific"/>
    <property type="evidence" value="ECO:0007669"/>
    <property type="project" value="TreeGrafter"/>
</dbReference>
<sequence length="931" mass="104089">MRHKKKIMLRIKKGFSEQLLQMALLLSLIGCDRLWPTFGLWPSAPSAEVEVGPFGRWEDDSYSNGFGPLTQIHPKSVDRYLDRQWLLNELLSLGRYGDRYPSNIEAYLLNVDGDENGQDDQQQQGPGGHVVKTEPKENNDEDNDDVEVFDTDIVEDVFMFAPEDAELVEALWKVDLDYGTSGATTESRGPSPYGSTSVGSFLLPGDEPPSRNYTFSSPVASFKNRWYLPPNSSDLSAGSSSHTSGFERTQNSDGNPWEVGSLLVDLRTTDESRSRRASSDNDTETSDLDADESAEHKKYDQSSSNNESPSLNPGFRVKESPYYEPSFEFDFDELEYFADMMQCYPQPPPSSRHFQGRMGYTRTGNSGMDQRGWQELATCSPMLAFPVEGQHHHQSHYGQHPSSAPSYPPGPGMYHHPHHHQHNHHHHQHNNHNNTGNVLLQNVSLCAPPPLPPPPPSTSIDMGGGHATTSSSSSSLSHYHHHSSSIGVSTNCNLSSAVATSLHLPGSSSEQPATFKTEPHQHEMMFPYQNHNNEMAPSSDGLLSSILNDDDLQLMDPAMGADGGMYPVRMMETASSSVPCNNNTMNTATMVQNGNAGGGDSDSAVSSMGSERVPSLSSDTEWMETNSDSGHNDGYPSHSLQEYGKMRWLDNYLYSGSRGHSTAPQKKYQLYGRRLIDPVSGTPNVTEAARSNHVGLVPDSLNLPYDMSVREGIPVPSSSQFNRHNMAGCSRVMTPENQVALNHTYALPVEGPRIPRNKLKSSSKRSEDEQLTRDEKRARNLNIPITVDDIINLPMDEFNERLSKYDLSESQLTLIRDIRRRGKNKVAAQNCRKRKLDQILSLADEVKQMKDRKFNLLQEREYLMTERMRVKTKYDLLYNHIFGSLRDPDGNPYSPYTHTLREQPDGSVSIVPRNNGTQTDRNPRSKQHKDK</sequence>
<feature type="compositionally biased region" description="Basic and acidic residues" evidence="6">
    <location>
        <begin position="267"/>
        <end position="279"/>
    </location>
</feature>
<evidence type="ECO:0000256" key="1">
    <source>
        <dbReference type="ARBA" id="ARBA00023015"/>
    </source>
</evidence>
<keyword evidence="3" id="KW-0010">Activator</keyword>
<dbReference type="PANTHER" id="PTHR24411">
    <property type="entry name" value="NUCLEAR FACTOR ERYTHROID 2-RELATED FACTOR"/>
    <property type="match status" value="1"/>
</dbReference>
<evidence type="ECO:0000256" key="4">
    <source>
        <dbReference type="ARBA" id="ARBA00023163"/>
    </source>
</evidence>
<keyword evidence="5" id="KW-0539">Nucleus</keyword>
<feature type="compositionally biased region" description="Basic and acidic residues" evidence="6">
    <location>
        <begin position="764"/>
        <end position="775"/>
    </location>
</feature>
<dbReference type="GO" id="GO:0000978">
    <property type="term" value="F:RNA polymerase II cis-regulatory region sequence-specific DNA binding"/>
    <property type="evidence" value="ECO:0007669"/>
    <property type="project" value="InterPro"/>
</dbReference>
<dbReference type="SMART" id="SM00338">
    <property type="entry name" value="BRLZ"/>
    <property type="match status" value="1"/>
</dbReference>
<feature type="compositionally biased region" description="Polar residues" evidence="6">
    <location>
        <begin position="233"/>
        <end position="254"/>
    </location>
</feature>
<dbReference type="EnsemblMetazoa" id="XM_016802974.2">
    <property type="protein sequence ID" value="XP_016658463.1"/>
    <property type="gene ID" value="LOC100168358"/>
</dbReference>
<evidence type="ECO:0000256" key="6">
    <source>
        <dbReference type="SAM" id="MobiDB-lite"/>
    </source>
</evidence>
<dbReference type="PANTHER" id="PTHR24411:SF55">
    <property type="entry name" value="SEGMENTATION PROTEIN CAP'N'COLLAR"/>
    <property type="match status" value="1"/>
</dbReference>
<dbReference type="PROSITE" id="PS50217">
    <property type="entry name" value="BZIP"/>
    <property type="match status" value="1"/>
</dbReference>
<dbReference type="CDD" id="cd14698">
    <property type="entry name" value="bZIP_CNC"/>
    <property type="match status" value="1"/>
</dbReference>
<dbReference type="GeneID" id="100168358"/>
<feature type="region of interest" description="Disordered" evidence="6">
    <location>
        <begin position="750"/>
        <end position="775"/>
    </location>
</feature>
<feature type="compositionally biased region" description="Acidic residues" evidence="6">
    <location>
        <begin position="281"/>
        <end position="292"/>
    </location>
</feature>
<dbReference type="InterPro" id="IPR004827">
    <property type="entry name" value="bZIP"/>
</dbReference>
<feature type="region of interest" description="Disordered" evidence="6">
    <location>
        <begin position="182"/>
        <end position="205"/>
    </location>
</feature>
<feature type="compositionally biased region" description="Low complexity" evidence="6">
    <location>
        <begin position="302"/>
        <end position="313"/>
    </location>
</feature>
<name>A0A8R2H420_ACYPI</name>
<dbReference type="Gene3D" id="1.10.880.10">
    <property type="entry name" value="Transcription factor, Skn-1-like, DNA-binding domain"/>
    <property type="match status" value="1"/>
</dbReference>